<reference evidence="3" key="1">
    <citation type="journal article" date="2012" name="Nat. Biotechnol.">
        <title>Reference genome sequence of the model plant Setaria.</title>
        <authorList>
            <person name="Bennetzen J.L."/>
            <person name="Schmutz J."/>
            <person name="Wang H."/>
            <person name="Percifield R."/>
            <person name="Hawkins J."/>
            <person name="Pontaroli A.C."/>
            <person name="Estep M."/>
            <person name="Feng L."/>
            <person name="Vaughn J.N."/>
            <person name="Grimwood J."/>
            <person name="Jenkins J."/>
            <person name="Barry K."/>
            <person name="Lindquist E."/>
            <person name="Hellsten U."/>
            <person name="Deshpande S."/>
            <person name="Wang X."/>
            <person name="Wu X."/>
            <person name="Mitros T."/>
            <person name="Triplett J."/>
            <person name="Yang X."/>
            <person name="Ye C.Y."/>
            <person name="Mauro-Herrera M."/>
            <person name="Wang L."/>
            <person name="Li P."/>
            <person name="Sharma M."/>
            <person name="Sharma R."/>
            <person name="Ronald P.C."/>
            <person name="Panaud O."/>
            <person name="Kellogg E.A."/>
            <person name="Brutnell T.P."/>
            <person name="Doust A.N."/>
            <person name="Tuskan G.A."/>
            <person name="Rokhsar D."/>
            <person name="Devos K.M."/>
        </authorList>
    </citation>
    <scope>NUCLEOTIDE SEQUENCE [LARGE SCALE GENOMIC DNA]</scope>
    <source>
        <strain evidence="3">cv. Yugu1</strain>
    </source>
</reference>
<evidence type="ECO:0000256" key="1">
    <source>
        <dbReference type="SAM" id="MobiDB-lite"/>
    </source>
</evidence>
<keyword evidence="3" id="KW-1185">Reference proteome</keyword>
<reference evidence="2" key="2">
    <citation type="submission" date="2018-08" db="UniProtKB">
        <authorList>
            <consortium name="EnsemblPlants"/>
        </authorList>
    </citation>
    <scope>IDENTIFICATION</scope>
    <source>
        <strain evidence="2">Yugu1</strain>
    </source>
</reference>
<dbReference type="InParanoid" id="K4AEH2"/>
<dbReference type="Proteomes" id="UP000004995">
    <property type="component" value="Unassembled WGS sequence"/>
</dbReference>
<dbReference type="AlphaFoldDB" id="K4AEH2"/>
<accession>K4AEH2</accession>
<feature type="compositionally biased region" description="Basic residues" evidence="1">
    <location>
        <begin position="132"/>
        <end position="142"/>
    </location>
</feature>
<dbReference type="HOGENOM" id="CLU_1177135_0_0_1"/>
<evidence type="ECO:0000313" key="2">
    <source>
        <dbReference type="EnsemblPlants" id="KQK90511"/>
    </source>
</evidence>
<dbReference type="EMBL" id="AGNK02005942">
    <property type="status" value="NOT_ANNOTATED_CDS"/>
    <property type="molecule type" value="Genomic_DNA"/>
</dbReference>
<organism evidence="2 3">
    <name type="scientific">Setaria italica</name>
    <name type="common">Foxtail millet</name>
    <name type="synonym">Panicum italicum</name>
    <dbReference type="NCBI Taxonomy" id="4555"/>
    <lineage>
        <taxon>Eukaryota</taxon>
        <taxon>Viridiplantae</taxon>
        <taxon>Streptophyta</taxon>
        <taxon>Embryophyta</taxon>
        <taxon>Tracheophyta</taxon>
        <taxon>Spermatophyta</taxon>
        <taxon>Magnoliopsida</taxon>
        <taxon>Liliopsida</taxon>
        <taxon>Poales</taxon>
        <taxon>Poaceae</taxon>
        <taxon>PACMAD clade</taxon>
        <taxon>Panicoideae</taxon>
        <taxon>Panicodae</taxon>
        <taxon>Paniceae</taxon>
        <taxon>Cenchrinae</taxon>
        <taxon>Setaria</taxon>
    </lineage>
</organism>
<protein>
    <submittedName>
        <fullName evidence="2">Uncharacterized protein</fullName>
    </submittedName>
</protein>
<dbReference type="Gramene" id="KQK90511">
    <property type="protein sequence ID" value="KQK90511"/>
    <property type="gene ID" value="SETIT_037279mg"/>
</dbReference>
<name>K4AEH2_SETIT</name>
<evidence type="ECO:0000313" key="3">
    <source>
        <dbReference type="Proteomes" id="UP000004995"/>
    </source>
</evidence>
<dbReference type="EnsemblPlants" id="KQK90511">
    <property type="protein sequence ID" value="KQK90511"/>
    <property type="gene ID" value="SETIT_037279mg"/>
</dbReference>
<feature type="region of interest" description="Disordered" evidence="1">
    <location>
        <begin position="125"/>
        <end position="168"/>
    </location>
</feature>
<proteinExistence type="predicted"/>
<sequence length="236" mass="26456">MERLTIHVKILITEFLAIISCRPLHCIPPRNGKASVSSSFWRRCQQTAEFVARPSLLLRSAFRPSASCCLAKSLDPNPGAFCKCSGAWGRRQSRRRRLPPLSHGEASRAHKCRIHTHRVWQRQDPEIERQRGVGRRSRHRLAGGRSSQANCARRQLGPSTPRRGLEELNPTTSAERDFCCSGSVVAWSASIDLMAPRCRLSTSNVNLHLQASGELGRAASRLAQHWAYQPPLRVLL</sequence>